<dbReference type="PROSITE" id="PS51257">
    <property type="entry name" value="PROKAR_LIPOPROTEIN"/>
    <property type="match status" value="1"/>
</dbReference>
<feature type="chain" id="PRO_5038360956" evidence="1">
    <location>
        <begin position="27"/>
        <end position="399"/>
    </location>
</feature>
<protein>
    <submittedName>
        <fullName evidence="3">Beta-lactamase family protein</fullName>
    </submittedName>
</protein>
<dbReference type="PANTHER" id="PTHR46825:SF7">
    <property type="entry name" value="D-ALANYL-D-ALANINE CARBOXYPEPTIDASE"/>
    <property type="match status" value="1"/>
</dbReference>
<proteinExistence type="predicted"/>
<dbReference type="RefSeq" id="WP_199707314.1">
    <property type="nucleotide sequence ID" value="NZ_JAEMNV010000009.1"/>
</dbReference>
<feature type="signal peptide" evidence="1">
    <location>
        <begin position="1"/>
        <end position="26"/>
    </location>
</feature>
<dbReference type="SUPFAM" id="SSF56601">
    <property type="entry name" value="beta-lactamase/transpeptidase-like"/>
    <property type="match status" value="1"/>
</dbReference>
<evidence type="ECO:0000313" key="3">
    <source>
        <dbReference type="EMBL" id="MBJ8342071.1"/>
    </source>
</evidence>
<dbReference type="Proteomes" id="UP000655868">
    <property type="component" value="Unassembled WGS sequence"/>
</dbReference>
<evidence type="ECO:0000256" key="1">
    <source>
        <dbReference type="SAM" id="SignalP"/>
    </source>
</evidence>
<dbReference type="PANTHER" id="PTHR46825">
    <property type="entry name" value="D-ALANYL-D-ALANINE-CARBOXYPEPTIDASE/ENDOPEPTIDASE AMPH"/>
    <property type="match status" value="1"/>
</dbReference>
<dbReference type="Pfam" id="PF00144">
    <property type="entry name" value="Beta-lactamase"/>
    <property type="match status" value="1"/>
</dbReference>
<dbReference type="Gene3D" id="3.40.710.10">
    <property type="entry name" value="DD-peptidase/beta-lactamase superfamily"/>
    <property type="match status" value="1"/>
</dbReference>
<name>A0A934NV21_9NOCA</name>
<accession>A0A934NV21</accession>
<evidence type="ECO:0000313" key="4">
    <source>
        <dbReference type="Proteomes" id="UP000655868"/>
    </source>
</evidence>
<evidence type="ECO:0000259" key="2">
    <source>
        <dbReference type="Pfam" id="PF00144"/>
    </source>
</evidence>
<dbReference type="EMBL" id="JAEMNV010000009">
    <property type="protein sequence ID" value="MBJ8342071.1"/>
    <property type="molecule type" value="Genomic_DNA"/>
</dbReference>
<keyword evidence="1" id="KW-0732">Signal</keyword>
<gene>
    <name evidence="3" type="ORF">JGU71_24590</name>
</gene>
<comment type="caution">
    <text evidence="3">The sequence shown here is derived from an EMBL/GenBank/DDBJ whole genome shotgun (WGS) entry which is preliminary data.</text>
</comment>
<dbReference type="InterPro" id="IPR001466">
    <property type="entry name" value="Beta-lactam-related"/>
</dbReference>
<reference evidence="3" key="1">
    <citation type="submission" date="2020-12" db="EMBL/GenBank/DDBJ databases">
        <title>Antrihabitans popcorni sp. nov. and Antrihabitans auranticaus sp. nov., isolated from a larva cave.</title>
        <authorList>
            <person name="Lee S.D."/>
            <person name="Kim I.S."/>
        </authorList>
    </citation>
    <scope>NUCLEOTIDE SEQUENCE</scope>
    <source>
        <strain evidence="3">YC3-6</strain>
    </source>
</reference>
<organism evidence="3 4">
    <name type="scientific">Antrihabitans stalagmiti</name>
    <dbReference type="NCBI Taxonomy" id="2799499"/>
    <lineage>
        <taxon>Bacteria</taxon>
        <taxon>Bacillati</taxon>
        <taxon>Actinomycetota</taxon>
        <taxon>Actinomycetes</taxon>
        <taxon>Mycobacteriales</taxon>
        <taxon>Nocardiaceae</taxon>
        <taxon>Antrihabitans</taxon>
    </lineage>
</organism>
<dbReference type="InterPro" id="IPR050491">
    <property type="entry name" value="AmpC-like"/>
</dbReference>
<dbReference type="InterPro" id="IPR012338">
    <property type="entry name" value="Beta-lactam/transpept-like"/>
</dbReference>
<sequence length="399" mass="42583">MSHPNRFAPARLRAFVGLVAVAFAIAACGSDGSDDAAATSTAAAATSAKPKVVFDQAFQDKFDKILSDQFAASGLPGVLVSMTIGDQKWVKSLGVGDLEKKTPILPDDNFRIASISKTFTATAILQLVDEKKLSLDDTLEPFVAGIPNGDKITIRNLLGMQSGIYDFTADETFEKEFGANPTLAWTPQQAVDIMKQRPADFEPGTKTVYCDSNYILLGLILEKVTGKTAAEVINEQVVAKLPGLANTNFPTGVTVPDPHPTAYTPDPADPSKPQLIVDDVNPQVGWTAGAMTSTLDDLEAWGRELTDETLLSPELKRERLQSNRIDGAPINLGYGLGVMTINDLVGHNGAILGYSSIVLRLPNEDATFVALGNSSTNSSTATTEIVLSLIQALYPDQIK</sequence>
<feature type="domain" description="Beta-lactamase-related" evidence="2">
    <location>
        <begin position="62"/>
        <end position="378"/>
    </location>
</feature>
<keyword evidence="4" id="KW-1185">Reference proteome</keyword>
<dbReference type="AlphaFoldDB" id="A0A934NV21"/>